<keyword evidence="2" id="KW-1185">Reference proteome</keyword>
<evidence type="ECO:0000313" key="1">
    <source>
        <dbReference type="EMBL" id="QRD02847.1"/>
    </source>
</evidence>
<dbReference type="AlphaFoldDB" id="A0A7U2FCQ4"/>
<sequence length="372" mass="41918">MTRVVRSILSGQLGLRQYGPQMTAVAVRYDGSGGAVNWASSEAYIRDPKLQLRPGPDSVDFTAANDGQQLCLEKPSRPRTLLSLPEEVLNTIAELVMRNDDMILDLNKDTSLTQGFAHVNKKLYRNWRYMFFREQKHTLLISTSNSRSTFSNFDKLRPVLRKVFQLDCCPSGEVSDCYLGYDNELVEIVIEFRLDHSISLAELKFSCLPLVMETAGFNDQDSLIVRPRALGSDKVVEEIRIQFQDLRLKVVKALMDVIFLAQNRCEPEIWINGLGEVVEVTSKSYQEYPQDDIPDTATELTLVEGTEKSSNYYTFPKLHRRDSVYRLCADHSQCITETAHSAEHQVEGCIVTVLGTLANSLGTGNYGRDGLS</sequence>
<dbReference type="Proteomes" id="UP000663193">
    <property type="component" value="Chromosome 14"/>
</dbReference>
<protein>
    <submittedName>
        <fullName evidence="1">Uncharacterized protein</fullName>
    </submittedName>
</protein>
<name>A0A7U2FCQ4_PHANO</name>
<accession>A0A7U2FCQ4</accession>
<dbReference type="EMBL" id="CP069036">
    <property type="protein sequence ID" value="QRD02847.1"/>
    <property type="molecule type" value="Genomic_DNA"/>
</dbReference>
<proteinExistence type="predicted"/>
<evidence type="ECO:0000313" key="2">
    <source>
        <dbReference type="Proteomes" id="UP000663193"/>
    </source>
</evidence>
<gene>
    <name evidence="1" type="ORF">JI435_115700</name>
</gene>
<reference evidence="2" key="1">
    <citation type="journal article" date="2021" name="BMC Genomics">
        <title>Chromosome-level genome assembly and manually-curated proteome of model necrotroph Parastagonospora nodorum Sn15 reveals a genome-wide trove of candidate effector homologs, and redundancy of virulence-related functions within an accessory chromosome.</title>
        <authorList>
            <person name="Bertazzoni S."/>
            <person name="Jones D.A.B."/>
            <person name="Phan H.T."/>
            <person name="Tan K.-C."/>
            <person name="Hane J.K."/>
        </authorList>
    </citation>
    <scope>NUCLEOTIDE SEQUENCE [LARGE SCALE GENOMIC DNA]</scope>
    <source>
        <strain evidence="2">SN15 / ATCC MYA-4574 / FGSC 10173)</strain>
    </source>
</reference>
<dbReference type="VEuPathDB" id="FungiDB:JI435_115700"/>
<dbReference type="OrthoDB" id="3801356at2759"/>
<organism evidence="1 2">
    <name type="scientific">Phaeosphaeria nodorum (strain SN15 / ATCC MYA-4574 / FGSC 10173)</name>
    <name type="common">Glume blotch fungus</name>
    <name type="synonym">Parastagonospora nodorum</name>
    <dbReference type="NCBI Taxonomy" id="321614"/>
    <lineage>
        <taxon>Eukaryota</taxon>
        <taxon>Fungi</taxon>
        <taxon>Dikarya</taxon>
        <taxon>Ascomycota</taxon>
        <taxon>Pezizomycotina</taxon>
        <taxon>Dothideomycetes</taxon>
        <taxon>Pleosporomycetidae</taxon>
        <taxon>Pleosporales</taxon>
        <taxon>Pleosporineae</taxon>
        <taxon>Phaeosphaeriaceae</taxon>
        <taxon>Parastagonospora</taxon>
    </lineage>
</organism>